<feature type="domain" description="GP-PDE" evidence="1">
    <location>
        <begin position="26"/>
        <end position="282"/>
    </location>
</feature>
<dbReference type="PANTHER" id="PTHR43805">
    <property type="entry name" value="GLYCEROPHOSPHORYL DIESTER PHOSPHODIESTERASE"/>
    <property type="match status" value="1"/>
</dbReference>
<dbReference type="Proteomes" id="UP000827549">
    <property type="component" value="Chromosome 7"/>
</dbReference>
<keyword evidence="3" id="KW-1185">Reference proteome</keyword>
<dbReference type="Pfam" id="PF03009">
    <property type="entry name" value="GDPD"/>
    <property type="match status" value="1"/>
</dbReference>
<proteinExistence type="predicted"/>
<dbReference type="InterPro" id="IPR030395">
    <property type="entry name" value="GP_PDE_dom"/>
</dbReference>
<name>A0AAF0YH23_9TREE</name>
<dbReference type="Gene3D" id="3.20.20.190">
    <property type="entry name" value="Phosphatidylinositol (PI) phosphodiesterase"/>
    <property type="match status" value="1"/>
</dbReference>
<protein>
    <submittedName>
        <fullName evidence="2">Purtative protein y4eD</fullName>
    </submittedName>
</protein>
<dbReference type="PROSITE" id="PS51704">
    <property type="entry name" value="GP_PDE"/>
    <property type="match status" value="1"/>
</dbReference>
<evidence type="ECO:0000313" key="3">
    <source>
        <dbReference type="Proteomes" id="UP000827549"/>
    </source>
</evidence>
<dbReference type="EMBL" id="CP086720">
    <property type="protein sequence ID" value="WOO86272.1"/>
    <property type="molecule type" value="Genomic_DNA"/>
</dbReference>
<gene>
    <name evidence="2" type="primary">NGR_a03890_1</name>
    <name evidence="2" type="ORF">LOC62_07G009754</name>
</gene>
<dbReference type="InterPro" id="IPR017946">
    <property type="entry name" value="PLC-like_Pdiesterase_TIM-brl"/>
</dbReference>
<dbReference type="RefSeq" id="XP_062632298.1">
    <property type="nucleotide sequence ID" value="XM_062776314.1"/>
</dbReference>
<evidence type="ECO:0000313" key="2">
    <source>
        <dbReference type="EMBL" id="WOO86272.1"/>
    </source>
</evidence>
<accession>A0AAF0YH23</accession>
<dbReference type="SUPFAM" id="SSF51695">
    <property type="entry name" value="PLC-like phosphodiesterases"/>
    <property type="match status" value="1"/>
</dbReference>
<dbReference type="GO" id="GO:0008081">
    <property type="term" value="F:phosphoric diester hydrolase activity"/>
    <property type="evidence" value="ECO:0007669"/>
    <property type="project" value="InterPro"/>
</dbReference>
<sequence>MSPSPYPAYDIHKVIHAARNPTHDLVMVYAHRGSRSLGHSTENSLASVAAAAAAGYEGIEIDVRLTKDGQVVVWHDHGLGRNSDVLVPAGEEQYNPFTGRGWSPLVKDTNWFGGMEHLHLRDESGFVTDERPVLLKELLEFMRAEGITMLVHLDVKDPAVMPYAYEVISKAANAAGVPAMEWCVWVPKGKLFPTPAEWEAQPWVQQALAAGQGMAFTLLLEEPGHQALDSVKAWAQCPYLLTFEIHVPVPGGEFQPELDYVREHGFGVGSWYKGGDVARQYYDTSSKWDVAWDDSAFREGILASGPEVKVMLYEFEGLKMHGGVLGEKPTRVTDSRTDLDTLLDTLKFSYVVADPFTDLGERLAAMGRRNVSRMLA</sequence>
<reference evidence="2" key="1">
    <citation type="submission" date="2023-10" db="EMBL/GenBank/DDBJ databases">
        <authorList>
            <person name="Noh H."/>
        </authorList>
    </citation>
    <scope>NUCLEOTIDE SEQUENCE</scope>
    <source>
        <strain evidence="2">DUCC4014</strain>
    </source>
</reference>
<organism evidence="2 3">
    <name type="scientific">Vanrija pseudolonga</name>
    <dbReference type="NCBI Taxonomy" id="143232"/>
    <lineage>
        <taxon>Eukaryota</taxon>
        <taxon>Fungi</taxon>
        <taxon>Dikarya</taxon>
        <taxon>Basidiomycota</taxon>
        <taxon>Agaricomycotina</taxon>
        <taxon>Tremellomycetes</taxon>
        <taxon>Trichosporonales</taxon>
        <taxon>Trichosporonaceae</taxon>
        <taxon>Vanrija</taxon>
    </lineage>
</organism>
<dbReference type="GeneID" id="87812915"/>
<evidence type="ECO:0000259" key="1">
    <source>
        <dbReference type="PROSITE" id="PS51704"/>
    </source>
</evidence>
<dbReference type="PANTHER" id="PTHR43805:SF1">
    <property type="entry name" value="GP-PDE DOMAIN-CONTAINING PROTEIN"/>
    <property type="match status" value="1"/>
</dbReference>
<dbReference type="AlphaFoldDB" id="A0AAF0YH23"/>
<dbReference type="GO" id="GO:0006629">
    <property type="term" value="P:lipid metabolic process"/>
    <property type="evidence" value="ECO:0007669"/>
    <property type="project" value="InterPro"/>
</dbReference>